<dbReference type="PANTHER" id="PTHR47293">
    <property type="entry name" value="JACALIN-RELATED LECTIN 3"/>
    <property type="match status" value="1"/>
</dbReference>
<reference evidence="5" key="1">
    <citation type="submission" date="2017-03" db="EMBL/GenBank/DDBJ databases">
        <title>Phytopthora megakarya and P. palmivora, two closely related causual agents of cacao black pod achieved similar genome size and gene model numbers by different mechanisms.</title>
        <authorList>
            <person name="Ali S."/>
            <person name="Shao J."/>
            <person name="Larry D.J."/>
            <person name="Kronmiller B."/>
            <person name="Shen D."/>
            <person name="Strem M.D."/>
            <person name="Melnick R.L."/>
            <person name="Guiltinan M.J."/>
            <person name="Tyler B.M."/>
            <person name="Meinhardt L.W."/>
            <person name="Bailey B.A."/>
        </authorList>
    </citation>
    <scope>NUCLEOTIDE SEQUENCE [LARGE SCALE GENOMIC DNA]</scope>
    <source>
        <strain evidence="5">zdho120</strain>
    </source>
</reference>
<keyword evidence="5" id="KW-1185">Reference proteome</keyword>
<dbReference type="Gene3D" id="2.100.10.30">
    <property type="entry name" value="Jacalin-like lectin domain"/>
    <property type="match status" value="3"/>
</dbReference>
<dbReference type="SUPFAM" id="SSF51101">
    <property type="entry name" value="Mannose-binding lectins"/>
    <property type="match status" value="3"/>
</dbReference>
<name>A0A225VL05_9STRA</name>
<feature type="region of interest" description="Disordered" evidence="1">
    <location>
        <begin position="172"/>
        <end position="213"/>
    </location>
</feature>
<comment type="caution">
    <text evidence="4">The sequence shown here is derived from an EMBL/GenBank/DDBJ whole genome shotgun (WGS) entry which is preliminary data.</text>
</comment>
<keyword evidence="2" id="KW-0732">Signal</keyword>
<feature type="chain" id="PRO_5013347785" description="Jacalin-type lectin domain-containing protein" evidence="2">
    <location>
        <begin position="19"/>
        <end position="1006"/>
    </location>
</feature>
<dbReference type="InterPro" id="IPR001229">
    <property type="entry name" value="Jacalin-like_lectin_dom"/>
</dbReference>
<dbReference type="OrthoDB" id="111820at2759"/>
<dbReference type="CDD" id="cd09615">
    <property type="entry name" value="Jacalin_EEP"/>
    <property type="match status" value="1"/>
</dbReference>
<organism evidence="4 5">
    <name type="scientific">Phytophthora megakarya</name>
    <dbReference type="NCBI Taxonomy" id="4795"/>
    <lineage>
        <taxon>Eukaryota</taxon>
        <taxon>Sar</taxon>
        <taxon>Stramenopiles</taxon>
        <taxon>Oomycota</taxon>
        <taxon>Peronosporomycetes</taxon>
        <taxon>Peronosporales</taxon>
        <taxon>Peronosporaceae</taxon>
        <taxon>Phytophthora</taxon>
    </lineage>
</organism>
<dbReference type="InterPro" id="IPR036404">
    <property type="entry name" value="Jacalin-like_lectin_dom_sf"/>
</dbReference>
<dbReference type="PROSITE" id="PS51752">
    <property type="entry name" value="JACALIN_LECTIN"/>
    <property type="match status" value="3"/>
</dbReference>
<dbReference type="SMART" id="SM00915">
    <property type="entry name" value="Jacalin"/>
    <property type="match status" value="3"/>
</dbReference>
<evidence type="ECO:0000256" key="1">
    <source>
        <dbReference type="SAM" id="MobiDB-lite"/>
    </source>
</evidence>
<dbReference type="STRING" id="4795.A0A225VL05"/>
<feature type="domain" description="Jacalin-type lectin" evidence="3">
    <location>
        <begin position="355"/>
        <end position="496"/>
    </location>
</feature>
<dbReference type="EMBL" id="NBNE01004310">
    <property type="protein sequence ID" value="OWZ05679.1"/>
    <property type="molecule type" value="Genomic_DNA"/>
</dbReference>
<protein>
    <recommendedName>
        <fullName evidence="3">Jacalin-type lectin domain-containing protein</fullName>
    </recommendedName>
</protein>
<evidence type="ECO:0000259" key="3">
    <source>
        <dbReference type="PROSITE" id="PS51752"/>
    </source>
</evidence>
<sequence length="1006" mass="107604">MFSAVIIVVVVSACLVFSDDSIQFSDKFGGPHGKEFSDDKSVVPGQVVEFLTLHVGERSHGLELKVAKPSPQSFSHGGEGGAYNTLVLGEGEYITSMEVHTAKQKAHTRVFYLKFDTNKGNSVSGGSMTDHKFNVAAPEGFQLGGFHGRQGGELDMLGAIWTRVPEPVPGTVVPANLPVPNDNQATQNPPGRRKPTQLSESFGGPHGDQFSDQDHVTSGQVVEALTIHTGKRSHGLELKISGPTATTFSHGGSGGASNTLTLGPGEYITSMEAHSAKKDGWTRVFYLKFGTNTGRSVSGGTMTGNKGFVTAPAGYQLGGFFGRKGDELDMLGVVWSSIDPVKDVPPTTTPSDENIVLSEVFGGPHGIAFSDINSIKYGQTVNSLIIHTGARSHGISLDISAPLAATLSHGTNKGTEHKLVLGPGEYITSMEVHWGKKDGRTRIFHLNFGTSGGNSISGGQTTNDKKVITAPEGFQLSGFHGRAEGEIWQLGAIWTRIGAADHLLADKGGHGNDTYGISIRNWVGPNIGKPGDTACYRKSVGFGSEKKCPLGYASDDDDCLTQCPLAYPVRCYAECIPQNDDCALEIVWKVGSVVAVAFNVATLNVFGELYAAYKATKWALLCATSLISVVRSLIYYIRYQQTTAPQGKTEELLAVAYQADVVVVDLPIAVCSCLGLPIPKNSQYADMVLTVVEGIVKQVITNGDEILSTGANALDLLLGSGALNDSSTTIDELQTLIDKNSTCGWELKRLTDRVISAVNNVRNDTPDATANDIRVKVYSSPIVLHDIPTVTNNCMGELLTTKTLTVAYETRDMLRKTFGVIVDQLIDTATTDMGKAVAQDEYMRNVANMGLVALSTVDPTGIAYMASQFVQPICGPTAYLGEIDDGTLHDALGLRTVDEAFEGSYGSWTKLGDGVVRLIFESTDKLDVTVVIHSGGDDYAKVDVKAWETVVWESTIPELQDKSLYLDRWRPGLFGLPGSGGGSLLLWIPRSTEGGHVTMHVRINVS</sequence>
<feature type="domain" description="Jacalin-type lectin" evidence="3">
    <location>
        <begin position="22"/>
        <end position="163"/>
    </location>
</feature>
<dbReference type="PANTHER" id="PTHR47293:SF15">
    <property type="entry name" value="JACALIN-RELATED LECTIN 19"/>
    <property type="match status" value="1"/>
</dbReference>
<dbReference type="Pfam" id="PF01419">
    <property type="entry name" value="Jacalin"/>
    <property type="match status" value="3"/>
</dbReference>
<gene>
    <name evidence="4" type="ORF">PHMEG_00022189</name>
</gene>
<dbReference type="AlphaFoldDB" id="A0A225VL05"/>
<dbReference type="Proteomes" id="UP000198211">
    <property type="component" value="Unassembled WGS sequence"/>
</dbReference>
<evidence type="ECO:0000313" key="4">
    <source>
        <dbReference type="EMBL" id="OWZ05679.1"/>
    </source>
</evidence>
<feature type="domain" description="Jacalin-type lectin" evidence="3">
    <location>
        <begin position="196"/>
        <end position="337"/>
    </location>
</feature>
<feature type="signal peptide" evidence="2">
    <location>
        <begin position="1"/>
        <end position="18"/>
    </location>
</feature>
<evidence type="ECO:0000256" key="2">
    <source>
        <dbReference type="SAM" id="SignalP"/>
    </source>
</evidence>
<proteinExistence type="predicted"/>
<evidence type="ECO:0000313" key="5">
    <source>
        <dbReference type="Proteomes" id="UP000198211"/>
    </source>
</evidence>
<accession>A0A225VL05</accession>